<name>A0AA39CD36_9EURO</name>
<keyword evidence="5" id="KW-0175">Coiled coil</keyword>
<organism evidence="6 7">
    <name type="scientific">Cladophialophora chaetospira</name>
    <dbReference type="NCBI Taxonomy" id="386627"/>
    <lineage>
        <taxon>Eukaryota</taxon>
        <taxon>Fungi</taxon>
        <taxon>Dikarya</taxon>
        <taxon>Ascomycota</taxon>
        <taxon>Pezizomycotina</taxon>
        <taxon>Eurotiomycetes</taxon>
        <taxon>Chaetothyriomycetidae</taxon>
        <taxon>Chaetothyriales</taxon>
        <taxon>Herpotrichiellaceae</taxon>
        <taxon>Cladophialophora</taxon>
    </lineage>
</organism>
<feature type="coiled-coil region" evidence="5">
    <location>
        <begin position="132"/>
        <end position="159"/>
    </location>
</feature>
<dbReference type="EMBL" id="JAPDRK010000020">
    <property type="protein sequence ID" value="KAJ9603878.1"/>
    <property type="molecule type" value="Genomic_DNA"/>
</dbReference>
<keyword evidence="7" id="KW-1185">Reference proteome</keyword>
<dbReference type="GO" id="GO:0016125">
    <property type="term" value="P:sterol metabolic process"/>
    <property type="evidence" value="ECO:0007669"/>
    <property type="project" value="TreeGrafter"/>
</dbReference>
<dbReference type="SUPFAM" id="SSF48264">
    <property type="entry name" value="Cytochrome P450"/>
    <property type="match status" value="1"/>
</dbReference>
<dbReference type="InterPro" id="IPR017972">
    <property type="entry name" value="Cyt_P450_CS"/>
</dbReference>
<accession>A0AA39CD36</accession>
<dbReference type="GO" id="GO:0004497">
    <property type="term" value="F:monooxygenase activity"/>
    <property type="evidence" value="ECO:0007669"/>
    <property type="project" value="UniProtKB-KW"/>
</dbReference>
<dbReference type="Pfam" id="PF00067">
    <property type="entry name" value="p450"/>
    <property type="match status" value="1"/>
</dbReference>
<dbReference type="PROSITE" id="PS00086">
    <property type="entry name" value="CYTOCHROME_P450"/>
    <property type="match status" value="1"/>
</dbReference>
<keyword evidence="3 4" id="KW-0408">Iron</keyword>
<dbReference type="PANTHER" id="PTHR24286:SF252">
    <property type="entry name" value="CYTOCHROME P450 26B1"/>
    <property type="match status" value="1"/>
</dbReference>
<keyword evidence="1 4" id="KW-0479">Metal-binding</keyword>
<keyword evidence="2 4" id="KW-0560">Oxidoreductase</keyword>
<evidence type="ECO:0008006" key="8">
    <source>
        <dbReference type="Google" id="ProtNLM"/>
    </source>
</evidence>
<evidence type="ECO:0000256" key="3">
    <source>
        <dbReference type="ARBA" id="ARBA00023004"/>
    </source>
</evidence>
<dbReference type="Gene3D" id="1.10.630.10">
    <property type="entry name" value="Cytochrome P450"/>
    <property type="match status" value="1"/>
</dbReference>
<dbReference type="GO" id="GO:0016705">
    <property type="term" value="F:oxidoreductase activity, acting on paired donors, with incorporation or reduction of molecular oxygen"/>
    <property type="evidence" value="ECO:0007669"/>
    <property type="project" value="InterPro"/>
</dbReference>
<evidence type="ECO:0000313" key="7">
    <source>
        <dbReference type="Proteomes" id="UP001172673"/>
    </source>
</evidence>
<keyword evidence="4" id="KW-0349">Heme</keyword>
<comment type="similarity">
    <text evidence="4">Belongs to the cytochrome P450 family.</text>
</comment>
<gene>
    <name evidence="6" type="ORF">H2200_011400</name>
</gene>
<dbReference type="GO" id="GO:0020037">
    <property type="term" value="F:heme binding"/>
    <property type="evidence" value="ECO:0007669"/>
    <property type="project" value="InterPro"/>
</dbReference>
<reference evidence="6" key="1">
    <citation type="submission" date="2022-10" db="EMBL/GenBank/DDBJ databases">
        <title>Culturing micro-colonial fungi from biological soil crusts in the Mojave desert and describing Neophaeococcomyces mojavensis, and introducing the new genera and species Taxawa tesnikishii.</title>
        <authorList>
            <person name="Kurbessoian T."/>
            <person name="Stajich J.E."/>
        </authorList>
    </citation>
    <scope>NUCLEOTIDE SEQUENCE</scope>
    <source>
        <strain evidence="6">TK_41</strain>
    </source>
</reference>
<dbReference type="PANTHER" id="PTHR24286">
    <property type="entry name" value="CYTOCHROME P450 26"/>
    <property type="match status" value="1"/>
</dbReference>
<dbReference type="AlphaFoldDB" id="A0AA39CD36"/>
<keyword evidence="4" id="KW-0503">Monooxygenase</keyword>
<dbReference type="InterPro" id="IPR036396">
    <property type="entry name" value="Cyt_P450_sf"/>
</dbReference>
<dbReference type="Proteomes" id="UP001172673">
    <property type="component" value="Unassembled WGS sequence"/>
</dbReference>
<dbReference type="InterPro" id="IPR001128">
    <property type="entry name" value="Cyt_P450"/>
</dbReference>
<evidence type="ECO:0000256" key="4">
    <source>
        <dbReference type="RuleBase" id="RU000461"/>
    </source>
</evidence>
<evidence type="ECO:0000256" key="1">
    <source>
        <dbReference type="ARBA" id="ARBA00022723"/>
    </source>
</evidence>
<sequence>MVSRIQQSLSFHDSPESFISSRLQQLSVSDAGSLPSPERPQSIVKASILNRNVHIISSYRLCKAILNGNVTAGSDLDRDEDDHTAVMISTTGDVDDDQPVFVAEPAYKQFMSAFFPGPNILLQDGPRHTSSKERWKRRMDDVVSEMSGLENMIRKLTQECFVDPVLRSAAGSRTGASIDLYDAMKSLSWDLLFGIFLGLSRTNEKTEFAKWEKLQEDLLRGQFSLFPVPVRTPFWSSPRTKGLDAVKHLQELLAKRLDQLERLESRGPKTASACPFMQHTRGHAEQGEEEQSFDEDDMVAHLLVFTSSIANKALASLLTAFLMNLFLWRDGKGGSASSLAQLVRSQENEATKGRMLESILSETKRLSPPVVGVMRRVKQDIVLRPSGIGSDRGWSDSDYAVSNGHDAWLYLAGASRDPDVFEKADSFIWDRYVSDEMLDHGFAFGGGVKTCLGDAFANQICLTSAKTILESGLSLRGTVTDPGVKHWLGWEKNVPLETIAKDLKQLPCQRPRRPINVDAILAS</sequence>
<evidence type="ECO:0000313" key="6">
    <source>
        <dbReference type="EMBL" id="KAJ9603878.1"/>
    </source>
</evidence>
<dbReference type="GO" id="GO:0005506">
    <property type="term" value="F:iron ion binding"/>
    <property type="evidence" value="ECO:0007669"/>
    <property type="project" value="InterPro"/>
</dbReference>
<comment type="caution">
    <text evidence="6">The sequence shown here is derived from an EMBL/GenBank/DDBJ whole genome shotgun (WGS) entry which is preliminary data.</text>
</comment>
<evidence type="ECO:0000256" key="2">
    <source>
        <dbReference type="ARBA" id="ARBA00023002"/>
    </source>
</evidence>
<proteinExistence type="inferred from homology"/>
<protein>
    <recommendedName>
        <fullName evidence="8">Cytochrome P450</fullName>
    </recommendedName>
</protein>
<dbReference type="CDD" id="cd00302">
    <property type="entry name" value="cytochrome_P450"/>
    <property type="match status" value="1"/>
</dbReference>
<evidence type="ECO:0000256" key="5">
    <source>
        <dbReference type="SAM" id="Coils"/>
    </source>
</evidence>